<dbReference type="AlphaFoldDB" id="A0AAD4QTM3"/>
<dbReference type="EMBL" id="WTXG01000001">
    <property type="protein sequence ID" value="KAI0307621.1"/>
    <property type="molecule type" value="Genomic_DNA"/>
</dbReference>
<comment type="caution">
    <text evidence="1">The sequence shown here is derived from an EMBL/GenBank/DDBJ whole genome shotgun (WGS) entry which is preliminary data.</text>
</comment>
<protein>
    <submittedName>
        <fullName evidence="1">Uncharacterized protein</fullName>
    </submittedName>
</protein>
<reference evidence="1" key="1">
    <citation type="journal article" date="2022" name="New Phytol.">
        <title>Evolutionary transition to the ectomycorrhizal habit in the genomes of a hyperdiverse lineage of mushroom-forming fungi.</title>
        <authorList>
            <person name="Looney B."/>
            <person name="Miyauchi S."/>
            <person name="Morin E."/>
            <person name="Drula E."/>
            <person name="Courty P.E."/>
            <person name="Kohler A."/>
            <person name="Kuo A."/>
            <person name="LaButti K."/>
            <person name="Pangilinan J."/>
            <person name="Lipzen A."/>
            <person name="Riley R."/>
            <person name="Andreopoulos W."/>
            <person name="He G."/>
            <person name="Johnson J."/>
            <person name="Nolan M."/>
            <person name="Tritt A."/>
            <person name="Barry K.W."/>
            <person name="Grigoriev I.V."/>
            <person name="Nagy L.G."/>
            <person name="Hibbett D."/>
            <person name="Henrissat B."/>
            <person name="Matheny P.B."/>
            <person name="Labbe J."/>
            <person name="Martin F.M."/>
        </authorList>
    </citation>
    <scope>NUCLEOTIDE SEQUENCE</scope>
    <source>
        <strain evidence="1">BPL690</strain>
    </source>
</reference>
<evidence type="ECO:0000313" key="1">
    <source>
        <dbReference type="EMBL" id="KAI0307621.1"/>
    </source>
</evidence>
<proteinExistence type="predicted"/>
<keyword evidence="2" id="KW-1185">Reference proteome</keyword>
<feature type="non-terminal residue" evidence="1">
    <location>
        <position position="1"/>
    </location>
</feature>
<accession>A0AAD4QTM3</accession>
<sequence>RGRRRLVESNWILILGMTTMNFSMAIPNSRNLLLQRCPPPSLLSRYPQLVRYSTCPFAFQRVLYSTRPNKIKFCSLLPRVPLS</sequence>
<organism evidence="1 2">
    <name type="scientific">Multifurca ochricompacta</name>
    <dbReference type="NCBI Taxonomy" id="376703"/>
    <lineage>
        <taxon>Eukaryota</taxon>
        <taxon>Fungi</taxon>
        <taxon>Dikarya</taxon>
        <taxon>Basidiomycota</taxon>
        <taxon>Agaricomycotina</taxon>
        <taxon>Agaricomycetes</taxon>
        <taxon>Russulales</taxon>
        <taxon>Russulaceae</taxon>
        <taxon>Multifurca</taxon>
    </lineage>
</organism>
<name>A0AAD4QTM3_9AGAM</name>
<gene>
    <name evidence="1" type="ORF">B0F90DRAFT_1675352</name>
</gene>
<evidence type="ECO:0000313" key="2">
    <source>
        <dbReference type="Proteomes" id="UP001203297"/>
    </source>
</evidence>
<dbReference type="Proteomes" id="UP001203297">
    <property type="component" value="Unassembled WGS sequence"/>
</dbReference>